<dbReference type="Gene3D" id="3.80.10.10">
    <property type="entry name" value="Ribonuclease Inhibitor"/>
    <property type="match status" value="1"/>
</dbReference>
<dbReference type="OrthoDB" id="612216at2759"/>
<protein>
    <recommendedName>
        <fullName evidence="1">FBD domain-containing protein</fullName>
    </recommendedName>
</protein>
<proteinExistence type="predicted"/>
<dbReference type="Pfam" id="PF08387">
    <property type="entry name" value="FBD"/>
    <property type="match status" value="1"/>
</dbReference>
<comment type="caution">
    <text evidence="2">The sequence shown here is derived from an EMBL/GenBank/DDBJ whole genome shotgun (WGS) entry which is preliminary data.</text>
</comment>
<dbReference type="InterPro" id="IPR006566">
    <property type="entry name" value="FBD"/>
</dbReference>
<dbReference type="Proteomes" id="UP001141806">
    <property type="component" value="Unassembled WGS sequence"/>
</dbReference>
<dbReference type="PANTHER" id="PTHR31900">
    <property type="entry name" value="F-BOX/RNI SUPERFAMILY PROTEIN-RELATED"/>
    <property type="match status" value="1"/>
</dbReference>
<dbReference type="AlphaFoldDB" id="A0A9Q0GNW9"/>
<evidence type="ECO:0000313" key="3">
    <source>
        <dbReference type="Proteomes" id="UP001141806"/>
    </source>
</evidence>
<gene>
    <name evidence="2" type="ORF">NE237_027213</name>
</gene>
<name>A0A9Q0GNW9_9MAGN</name>
<dbReference type="SUPFAM" id="SSF52047">
    <property type="entry name" value="RNI-like"/>
    <property type="match status" value="1"/>
</dbReference>
<reference evidence="2" key="1">
    <citation type="journal article" date="2023" name="Plant J.">
        <title>The genome of the king protea, Protea cynaroides.</title>
        <authorList>
            <person name="Chang J."/>
            <person name="Duong T.A."/>
            <person name="Schoeman C."/>
            <person name="Ma X."/>
            <person name="Roodt D."/>
            <person name="Barker N."/>
            <person name="Li Z."/>
            <person name="Van de Peer Y."/>
            <person name="Mizrachi E."/>
        </authorList>
    </citation>
    <scope>NUCLEOTIDE SEQUENCE</scope>
    <source>
        <tissue evidence="2">Young leaves</tissue>
    </source>
</reference>
<accession>A0A9Q0GNW9</accession>
<evidence type="ECO:0000259" key="1">
    <source>
        <dbReference type="SMART" id="SM00579"/>
    </source>
</evidence>
<evidence type="ECO:0000313" key="2">
    <source>
        <dbReference type="EMBL" id="KAJ4950381.1"/>
    </source>
</evidence>
<sequence>MDEHFIQKVENIWISIPNLDFDDILFHPPEKRGRLAKESFEVFVDRVLTLLDSSKIQSFQLHYLATDSCCPLENLEALNISVLTLQSLTITDIGVDKFEINAPGLVSLHYDDCKERDYSLGNLSEAAEAYIDVYTDLCLVKQSSGNGQYLCRLLRGVSSARVLSLSYNTIKRLDLTGWVWGVNLPKCLTVNLKTVEIRGFGGVPVELEVVEYFLKNAKALKKFTIIPSCQLTDPEKQMELEMNCRSFPECLGVIIAIS</sequence>
<organism evidence="2 3">
    <name type="scientific">Protea cynaroides</name>
    <dbReference type="NCBI Taxonomy" id="273540"/>
    <lineage>
        <taxon>Eukaryota</taxon>
        <taxon>Viridiplantae</taxon>
        <taxon>Streptophyta</taxon>
        <taxon>Embryophyta</taxon>
        <taxon>Tracheophyta</taxon>
        <taxon>Spermatophyta</taxon>
        <taxon>Magnoliopsida</taxon>
        <taxon>Proteales</taxon>
        <taxon>Proteaceae</taxon>
        <taxon>Protea</taxon>
    </lineage>
</organism>
<dbReference type="PANTHER" id="PTHR31900:SF34">
    <property type="entry name" value="EMB|CAB62440.1-RELATED"/>
    <property type="match status" value="1"/>
</dbReference>
<keyword evidence="3" id="KW-1185">Reference proteome</keyword>
<dbReference type="InterPro" id="IPR032675">
    <property type="entry name" value="LRR_dom_sf"/>
</dbReference>
<dbReference type="InterPro" id="IPR050232">
    <property type="entry name" value="FBL13/AtMIF1-like"/>
</dbReference>
<dbReference type="EMBL" id="JAMYWD010000012">
    <property type="protein sequence ID" value="KAJ4950381.1"/>
    <property type="molecule type" value="Genomic_DNA"/>
</dbReference>
<feature type="domain" description="FBD" evidence="1">
    <location>
        <begin position="186"/>
        <end position="255"/>
    </location>
</feature>
<dbReference type="SMART" id="SM00579">
    <property type="entry name" value="FBD"/>
    <property type="match status" value="1"/>
</dbReference>